<dbReference type="GO" id="GO:0005737">
    <property type="term" value="C:cytoplasm"/>
    <property type="evidence" value="ECO:0007669"/>
    <property type="project" value="UniProtKB-ARBA"/>
</dbReference>
<evidence type="ECO:0000256" key="3">
    <source>
        <dbReference type="ARBA" id="ARBA00023004"/>
    </source>
</evidence>
<proteinExistence type="predicted"/>
<evidence type="ECO:0000256" key="1">
    <source>
        <dbReference type="ARBA" id="ARBA00022714"/>
    </source>
</evidence>
<comment type="caution">
    <text evidence="6">The sequence shown here is derived from an EMBL/GenBank/DDBJ whole genome shotgun (WGS) entry which is preliminary data.</text>
</comment>
<protein>
    <submittedName>
        <fullName evidence="6">CDGSH iron-sulfur domain-containing protein</fullName>
    </submittedName>
</protein>
<dbReference type="RefSeq" id="WP_130841580.1">
    <property type="nucleotide sequence ID" value="NZ_SIJL01000006.1"/>
</dbReference>
<dbReference type="Pfam" id="PF09360">
    <property type="entry name" value="zf-CDGSH"/>
    <property type="match status" value="1"/>
</dbReference>
<gene>
    <name evidence="6" type="ORF">ETP66_06095</name>
</gene>
<dbReference type="GO" id="GO:0051537">
    <property type="term" value="F:2 iron, 2 sulfur cluster binding"/>
    <property type="evidence" value="ECO:0007669"/>
    <property type="project" value="UniProtKB-KW"/>
</dbReference>
<sequence>MKLRFRQDGPYVLDLPEGTPFRFNGEERRLERAKLALCRCGHSERKPFCDGSHKRVGFRAEGGEIVSKETP</sequence>
<dbReference type="GO" id="GO:0046872">
    <property type="term" value="F:metal ion binding"/>
    <property type="evidence" value="ECO:0007669"/>
    <property type="project" value="UniProtKB-KW"/>
</dbReference>
<name>A0A4Q9B771_9DEIN</name>
<reference evidence="6 7" key="1">
    <citation type="submission" date="2019-02" db="EMBL/GenBank/DDBJ databases">
        <title>Thermus sp. a novel from hot spring.</title>
        <authorList>
            <person name="Zhao Z."/>
        </authorList>
    </citation>
    <scope>NUCLEOTIDE SEQUENCE [LARGE SCALE GENOMIC DNA]</scope>
    <source>
        <strain evidence="6 7">CFH 72773T</strain>
    </source>
</reference>
<evidence type="ECO:0000313" key="7">
    <source>
        <dbReference type="Proteomes" id="UP000292858"/>
    </source>
</evidence>
<keyword evidence="3" id="KW-0408">Iron</keyword>
<keyword evidence="4" id="KW-0411">Iron-sulfur</keyword>
<dbReference type="Proteomes" id="UP000292858">
    <property type="component" value="Unassembled WGS sequence"/>
</dbReference>
<evidence type="ECO:0000256" key="2">
    <source>
        <dbReference type="ARBA" id="ARBA00022723"/>
    </source>
</evidence>
<dbReference type="Gene3D" id="3.40.5.90">
    <property type="entry name" value="CDGSH iron-sulfur domain, mitoNEET-type"/>
    <property type="match status" value="1"/>
</dbReference>
<dbReference type="SMART" id="SM00704">
    <property type="entry name" value="ZnF_CDGSH"/>
    <property type="match status" value="1"/>
</dbReference>
<keyword evidence="7" id="KW-1185">Reference proteome</keyword>
<dbReference type="InterPro" id="IPR018967">
    <property type="entry name" value="FeS-contain_CDGSH-typ"/>
</dbReference>
<feature type="domain" description="Iron-binding zinc finger CDGSH type" evidence="5">
    <location>
        <begin position="26"/>
        <end position="59"/>
    </location>
</feature>
<dbReference type="AlphaFoldDB" id="A0A4Q9B771"/>
<dbReference type="EMBL" id="SIJL01000006">
    <property type="protein sequence ID" value="TBH20638.1"/>
    <property type="molecule type" value="Genomic_DNA"/>
</dbReference>
<dbReference type="OrthoDB" id="9795032at2"/>
<organism evidence="6 7">
    <name type="scientific">Thermus thermamylovorans</name>
    <dbReference type="NCBI Taxonomy" id="2509362"/>
    <lineage>
        <taxon>Bacteria</taxon>
        <taxon>Thermotogati</taxon>
        <taxon>Deinococcota</taxon>
        <taxon>Deinococci</taxon>
        <taxon>Thermales</taxon>
        <taxon>Thermaceae</taxon>
        <taxon>Thermus</taxon>
    </lineage>
</organism>
<evidence type="ECO:0000256" key="4">
    <source>
        <dbReference type="ARBA" id="ARBA00023014"/>
    </source>
</evidence>
<keyword evidence="2" id="KW-0479">Metal-binding</keyword>
<evidence type="ECO:0000259" key="5">
    <source>
        <dbReference type="SMART" id="SM00704"/>
    </source>
</evidence>
<accession>A0A4Q9B771</accession>
<evidence type="ECO:0000313" key="6">
    <source>
        <dbReference type="EMBL" id="TBH20638.1"/>
    </source>
</evidence>
<dbReference type="InterPro" id="IPR042216">
    <property type="entry name" value="MitoNEET_CISD"/>
</dbReference>
<keyword evidence="1" id="KW-0001">2Fe-2S</keyword>